<feature type="domain" description="Protein kinase" evidence="6">
    <location>
        <begin position="44"/>
        <end position="404"/>
    </location>
</feature>
<organism evidence="7 8">
    <name type="scientific">Trematosphaeria pertusa</name>
    <dbReference type="NCBI Taxonomy" id="390896"/>
    <lineage>
        <taxon>Eukaryota</taxon>
        <taxon>Fungi</taxon>
        <taxon>Dikarya</taxon>
        <taxon>Ascomycota</taxon>
        <taxon>Pezizomycotina</taxon>
        <taxon>Dothideomycetes</taxon>
        <taxon>Pleosporomycetidae</taxon>
        <taxon>Pleosporales</taxon>
        <taxon>Massarineae</taxon>
        <taxon>Trematosphaeriaceae</taxon>
        <taxon>Trematosphaeria</taxon>
    </lineage>
</organism>
<dbReference type="InterPro" id="IPR050660">
    <property type="entry name" value="NEK_Ser/Thr_kinase"/>
</dbReference>
<name>A0A6A6INN4_9PLEO</name>
<reference evidence="7" key="1">
    <citation type="journal article" date="2020" name="Stud. Mycol.">
        <title>101 Dothideomycetes genomes: a test case for predicting lifestyles and emergence of pathogens.</title>
        <authorList>
            <person name="Haridas S."/>
            <person name="Albert R."/>
            <person name="Binder M."/>
            <person name="Bloem J."/>
            <person name="Labutti K."/>
            <person name="Salamov A."/>
            <person name="Andreopoulos B."/>
            <person name="Baker S."/>
            <person name="Barry K."/>
            <person name="Bills G."/>
            <person name="Bluhm B."/>
            <person name="Cannon C."/>
            <person name="Castanera R."/>
            <person name="Culley D."/>
            <person name="Daum C."/>
            <person name="Ezra D."/>
            <person name="Gonzalez J."/>
            <person name="Henrissat B."/>
            <person name="Kuo A."/>
            <person name="Liang C."/>
            <person name="Lipzen A."/>
            <person name="Lutzoni F."/>
            <person name="Magnuson J."/>
            <person name="Mondo S."/>
            <person name="Nolan M."/>
            <person name="Ohm R."/>
            <person name="Pangilinan J."/>
            <person name="Park H.-J."/>
            <person name="Ramirez L."/>
            <person name="Alfaro M."/>
            <person name="Sun H."/>
            <person name="Tritt A."/>
            <person name="Yoshinaga Y."/>
            <person name="Zwiers L.-H."/>
            <person name="Turgeon B."/>
            <person name="Goodwin S."/>
            <person name="Spatafora J."/>
            <person name="Crous P."/>
            <person name="Grigoriev I."/>
        </authorList>
    </citation>
    <scope>NUCLEOTIDE SEQUENCE</scope>
    <source>
        <strain evidence="7">CBS 122368</strain>
    </source>
</reference>
<dbReference type="AlphaFoldDB" id="A0A6A6INN4"/>
<evidence type="ECO:0000256" key="1">
    <source>
        <dbReference type="ARBA" id="ARBA00012513"/>
    </source>
</evidence>
<dbReference type="GeneID" id="54582061"/>
<evidence type="ECO:0000313" key="8">
    <source>
        <dbReference type="Proteomes" id="UP000800094"/>
    </source>
</evidence>
<accession>A0A6A6INN4</accession>
<gene>
    <name evidence="7" type="ORF">BU26DRAFT_518092</name>
</gene>
<dbReference type="PROSITE" id="PS50011">
    <property type="entry name" value="PROTEIN_KINASE_DOM"/>
    <property type="match status" value="1"/>
</dbReference>
<sequence length="423" mass="48303">MPFGLHLRSKPTLDWARDLTDSSTAHIPRVVGDINPASNFPHSHVRNEQIGVGSEGKVEQWTWASPDPRWIHHSFVVAVKMIKNRGKKLPAEAEILKNLPLHDKIVLCYGFVQKQPQPDTDSIILQYYPLGDLWSYKEQLWREDQAVASEGLMWSILSQLASAVAFLHEGVGVADPKAADFWRPVVHRDIKRRSRLHRERASWRPSVPLPYSRTPANMCHLIAVQNIFVADIGKKDNWSDFKVKLGDFGLSAYYDAKNKKMAENTGTTILWPPEQTWEGREATPAGDVWAVGCVIHELAHGFPPVEDPNITESAWRKEKGVPQFPRNWTEDVKKSFWAAKSPRKAIPINLVSFKQADDARRKRPTPKFSDVLNECMMLALRMNLEERATAGVLKRMVEEEHKAFLFDDLRQYSTAMQTERSGW</sequence>
<dbReference type="CDD" id="cd00180">
    <property type="entry name" value="PKc"/>
    <property type="match status" value="1"/>
</dbReference>
<dbReference type="InterPro" id="IPR011009">
    <property type="entry name" value="Kinase-like_dom_sf"/>
</dbReference>
<evidence type="ECO:0000313" key="7">
    <source>
        <dbReference type="EMBL" id="KAF2251442.1"/>
    </source>
</evidence>
<evidence type="ECO:0000259" key="6">
    <source>
        <dbReference type="PROSITE" id="PS50011"/>
    </source>
</evidence>
<dbReference type="OrthoDB" id="310217at2759"/>
<dbReference type="InterPro" id="IPR001245">
    <property type="entry name" value="Ser-Thr/Tyr_kinase_cat_dom"/>
</dbReference>
<protein>
    <recommendedName>
        <fullName evidence="1">non-specific serine/threonine protein kinase</fullName>
        <ecNumber evidence="1">2.7.11.1</ecNumber>
    </recommendedName>
</protein>
<evidence type="ECO:0000256" key="3">
    <source>
        <dbReference type="ARBA" id="ARBA00022741"/>
    </source>
</evidence>
<dbReference type="SUPFAM" id="SSF56112">
    <property type="entry name" value="Protein kinase-like (PK-like)"/>
    <property type="match status" value="1"/>
</dbReference>
<evidence type="ECO:0000256" key="2">
    <source>
        <dbReference type="ARBA" id="ARBA00022679"/>
    </source>
</evidence>
<proteinExistence type="predicted"/>
<dbReference type="InterPro" id="IPR000719">
    <property type="entry name" value="Prot_kinase_dom"/>
</dbReference>
<keyword evidence="2" id="KW-0808">Transferase</keyword>
<dbReference type="Gene3D" id="3.30.200.20">
    <property type="entry name" value="Phosphorylase Kinase, domain 1"/>
    <property type="match status" value="1"/>
</dbReference>
<keyword evidence="4 7" id="KW-0418">Kinase</keyword>
<dbReference type="GO" id="GO:0004674">
    <property type="term" value="F:protein serine/threonine kinase activity"/>
    <property type="evidence" value="ECO:0007669"/>
    <property type="project" value="UniProtKB-EC"/>
</dbReference>
<dbReference type="Pfam" id="PF07714">
    <property type="entry name" value="PK_Tyr_Ser-Thr"/>
    <property type="match status" value="1"/>
</dbReference>
<evidence type="ECO:0000256" key="4">
    <source>
        <dbReference type="ARBA" id="ARBA00022777"/>
    </source>
</evidence>
<dbReference type="PANTHER" id="PTHR43671">
    <property type="entry name" value="SERINE/THREONINE-PROTEIN KINASE NEK"/>
    <property type="match status" value="1"/>
</dbReference>
<dbReference type="PANTHER" id="PTHR43671:SF13">
    <property type="entry name" value="SERINE_THREONINE-PROTEIN KINASE NEK2"/>
    <property type="match status" value="1"/>
</dbReference>
<dbReference type="EMBL" id="ML987193">
    <property type="protein sequence ID" value="KAF2251442.1"/>
    <property type="molecule type" value="Genomic_DNA"/>
</dbReference>
<evidence type="ECO:0000256" key="5">
    <source>
        <dbReference type="ARBA" id="ARBA00022840"/>
    </source>
</evidence>
<dbReference type="Proteomes" id="UP000800094">
    <property type="component" value="Unassembled WGS sequence"/>
</dbReference>
<dbReference type="Pfam" id="PF00069">
    <property type="entry name" value="Pkinase"/>
    <property type="match status" value="1"/>
</dbReference>
<keyword evidence="8" id="KW-1185">Reference proteome</keyword>
<dbReference type="EC" id="2.7.11.1" evidence="1"/>
<dbReference type="Gene3D" id="1.10.510.10">
    <property type="entry name" value="Transferase(Phosphotransferase) domain 1"/>
    <property type="match status" value="1"/>
</dbReference>
<dbReference type="GO" id="GO:0005524">
    <property type="term" value="F:ATP binding"/>
    <property type="evidence" value="ECO:0007669"/>
    <property type="project" value="UniProtKB-KW"/>
</dbReference>
<keyword evidence="5" id="KW-0067">ATP-binding</keyword>
<keyword evidence="3" id="KW-0547">Nucleotide-binding</keyword>
<dbReference type="RefSeq" id="XP_033686446.1">
    <property type="nucleotide sequence ID" value="XM_033828731.1"/>
</dbReference>